<dbReference type="AlphaFoldDB" id="A0A7R9ILG0"/>
<feature type="region of interest" description="Disordered" evidence="1">
    <location>
        <begin position="41"/>
        <end position="66"/>
    </location>
</feature>
<sequence>MEGRRDVSHSRPSCRPATCIKDVMWGRLEVEMTGLEWGSLGGRDARSRVNPVTSTDLSPTKECRFL</sequence>
<evidence type="ECO:0000256" key="1">
    <source>
        <dbReference type="SAM" id="MobiDB-lite"/>
    </source>
</evidence>
<protein>
    <submittedName>
        <fullName evidence="2">Uncharacterized protein</fullName>
    </submittedName>
</protein>
<reference evidence="2" key="1">
    <citation type="submission" date="2020-11" db="EMBL/GenBank/DDBJ databases">
        <authorList>
            <person name="Tran Van P."/>
        </authorList>
    </citation>
    <scope>NUCLEOTIDE SEQUENCE</scope>
</reference>
<accession>A0A7R9ILG0</accession>
<dbReference type="EMBL" id="OE003863">
    <property type="protein sequence ID" value="CAD7460619.1"/>
    <property type="molecule type" value="Genomic_DNA"/>
</dbReference>
<proteinExistence type="predicted"/>
<name>A0A7R9ILG0_9NEOP</name>
<evidence type="ECO:0000313" key="2">
    <source>
        <dbReference type="EMBL" id="CAD7460619.1"/>
    </source>
</evidence>
<organism evidence="2">
    <name type="scientific">Timema tahoe</name>
    <dbReference type="NCBI Taxonomy" id="61484"/>
    <lineage>
        <taxon>Eukaryota</taxon>
        <taxon>Metazoa</taxon>
        <taxon>Ecdysozoa</taxon>
        <taxon>Arthropoda</taxon>
        <taxon>Hexapoda</taxon>
        <taxon>Insecta</taxon>
        <taxon>Pterygota</taxon>
        <taxon>Neoptera</taxon>
        <taxon>Polyneoptera</taxon>
        <taxon>Phasmatodea</taxon>
        <taxon>Timematodea</taxon>
        <taxon>Timematoidea</taxon>
        <taxon>Timematidae</taxon>
        <taxon>Timema</taxon>
    </lineage>
</organism>
<gene>
    <name evidence="2" type="ORF">TTEB3V08_LOCUS8542</name>
</gene>